<evidence type="ECO:0000256" key="1">
    <source>
        <dbReference type="PROSITE-ProRule" id="PRU00169"/>
    </source>
</evidence>
<dbReference type="AlphaFoldDB" id="A0AAJ1VLD0"/>
<comment type="caution">
    <text evidence="3">The sequence shown here is derived from an EMBL/GenBank/DDBJ whole genome shotgun (WGS) entry which is preliminary data.</text>
</comment>
<sequence length="80" mass="9066">VVVLDRQLPGMEGGEVLEALRERGFDCQVIVASGVKPDLDLVRMEFDAYLVKPVSKDELRAAVRHALTRASYDDKLREFY</sequence>
<dbReference type="Proteomes" id="UP001225933">
    <property type="component" value="Unassembled WGS sequence"/>
</dbReference>
<keyword evidence="1" id="KW-0597">Phosphoprotein</keyword>
<dbReference type="EMBL" id="JAUHGV010000318">
    <property type="protein sequence ID" value="MDN4015335.1"/>
    <property type="molecule type" value="Genomic_DNA"/>
</dbReference>
<organism evidence="3 4">
    <name type="scientific">Chryseobacterium gambrini</name>
    <dbReference type="NCBI Taxonomy" id="373672"/>
    <lineage>
        <taxon>Bacteria</taxon>
        <taxon>Pseudomonadati</taxon>
        <taxon>Bacteroidota</taxon>
        <taxon>Flavobacteriia</taxon>
        <taxon>Flavobacteriales</taxon>
        <taxon>Weeksellaceae</taxon>
        <taxon>Chryseobacterium group</taxon>
        <taxon>Chryseobacterium</taxon>
    </lineage>
</organism>
<feature type="modified residue" description="4-aspartylphosphate" evidence="1">
    <location>
        <position position="5"/>
    </location>
</feature>
<feature type="non-terminal residue" evidence="3">
    <location>
        <position position="1"/>
    </location>
</feature>
<proteinExistence type="predicted"/>
<dbReference type="RefSeq" id="WP_290343857.1">
    <property type="nucleotide sequence ID" value="NZ_JAUHGV010000318.1"/>
</dbReference>
<dbReference type="GO" id="GO:0000160">
    <property type="term" value="P:phosphorelay signal transduction system"/>
    <property type="evidence" value="ECO:0007669"/>
    <property type="project" value="InterPro"/>
</dbReference>
<dbReference type="SUPFAM" id="SSF52172">
    <property type="entry name" value="CheY-like"/>
    <property type="match status" value="1"/>
</dbReference>
<dbReference type="Pfam" id="PF00072">
    <property type="entry name" value="Response_reg"/>
    <property type="match status" value="1"/>
</dbReference>
<gene>
    <name evidence="3" type="ORF">QX233_23065</name>
</gene>
<name>A0AAJ1VLD0_9FLAO</name>
<accession>A0AAJ1VLD0</accession>
<feature type="domain" description="Response regulatory" evidence="2">
    <location>
        <begin position="1"/>
        <end position="67"/>
    </location>
</feature>
<dbReference type="InterPro" id="IPR011006">
    <property type="entry name" value="CheY-like_superfamily"/>
</dbReference>
<evidence type="ECO:0000313" key="3">
    <source>
        <dbReference type="EMBL" id="MDN4015335.1"/>
    </source>
</evidence>
<dbReference type="InterPro" id="IPR001789">
    <property type="entry name" value="Sig_transdc_resp-reg_receiver"/>
</dbReference>
<evidence type="ECO:0000313" key="4">
    <source>
        <dbReference type="Proteomes" id="UP001225933"/>
    </source>
</evidence>
<dbReference type="Gene3D" id="3.40.50.2300">
    <property type="match status" value="1"/>
</dbReference>
<protein>
    <submittedName>
        <fullName evidence="3">Response regulator</fullName>
    </submittedName>
</protein>
<evidence type="ECO:0000259" key="2">
    <source>
        <dbReference type="PROSITE" id="PS50110"/>
    </source>
</evidence>
<reference evidence="3" key="1">
    <citation type="submission" date="2023-06" db="EMBL/GenBank/DDBJ databases">
        <title>Two Chryseobacterium gambrini strains from China.</title>
        <authorList>
            <person name="Zeng J."/>
            <person name="Wu Y."/>
        </authorList>
    </citation>
    <scope>NUCLEOTIDE SEQUENCE</scope>
    <source>
        <strain evidence="3">SQ219</strain>
    </source>
</reference>
<feature type="non-terminal residue" evidence="3">
    <location>
        <position position="80"/>
    </location>
</feature>
<dbReference type="PROSITE" id="PS50110">
    <property type="entry name" value="RESPONSE_REGULATORY"/>
    <property type="match status" value="1"/>
</dbReference>